<comment type="caution">
    <text evidence="2">The sequence shown here is derived from an EMBL/GenBank/DDBJ whole genome shotgun (WGS) entry which is preliminary data.</text>
</comment>
<feature type="region of interest" description="Disordered" evidence="1">
    <location>
        <begin position="188"/>
        <end position="241"/>
    </location>
</feature>
<dbReference type="SUPFAM" id="SSF52540">
    <property type="entry name" value="P-loop containing nucleoside triphosphate hydrolases"/>
    <property type="match status" value="1"/>
</dbReference>
<keyword evidence="3" id="KW-1185">Reference proteome</keyword>
<proteinExistence type="predicted"/>
<evidence type="ECO:0000313" key="2">
    <source>
        <dbReference type="EMBL" id="GAA3707077.1"/>
    </source>
</evidence>
<organism evidence="2 3">
    <name type="scientific">Microlunatus aurantiacus</name>
    <dbReference type="NCBI Taxonomy" id="446786"/>
    <lineage>
        <taxon>Bacteria</taxon>
        <taxon>Bacillati</taxon>
        <taxon>Actinomycetota</taxon>
        <taxon>Actinomycetes</taxon>
        <taxon>Propionibacteriales</taxon>
        <taxon>Propionibacteriaceae</taxon>
        <taxon>Microlunatus</taxon>
    </lineage>
</organism>
<dbReference type="Gene3D" id="3.40.50.300">
    <property type="entry name" value="P-loop containing nucleotide triphosphate hydrolases"/>
    <property type="match status" value="1"/>
</dbReference>
<evidence type="ECO:0000256" key="1">
    <source>
        <dbReference type="SAM" id="MobiDB-lite"/>
    </source>
</evidence>
<gene>
    <name evidence="2" type="ORF">GCM10022204_26240</name>
</gene>
<accession>A0ABP7DP13</accession>
<feature type="compositionally biased region" description="Low complexity" evidence="1">
    <location>
        <begin position="188"/>
        <end position="217"/>
    </location>
</feature>
<dbReference type="InterPro" id="IPR027417">
    <property type="entry name" value="P-loop_NTPase"/>
</dbReference>
<evidence type="ECO:0008006" key="4">
    <source>
        <dbReference type="Google" id="ProtNLM"/>
    </source>
</evidence>
<evidence type="ECO:0000313" key="3">
    <source>
        <dbReference type="Proteomes" id="UP001500051"/>
    </source>
</evidence>
<reference evidence="3" key="1">
    <citation type="journal article" date="2019" name="Int. J. Syst. Evol. Microbiol.">
        <title>The Global Catalogue of Microorganisms (GCM) 10K type strain sequencing project: providing services to taxonomists for standard genome sequencing and annotation.</title>
        <authorList>
            <consortium name="The Broad Institute Genomics Platform"/>
            <consortium name="The Broad Institute Genome Sequencing Center for Infectious Disease"/>
            <person name="Wu L."/>
            <person name="Ma J."/>
        </authorList>
    </citation>
    <scope>NUCLEOTIDE SEQUENCE [LARGE SCALE GENOMIC DNA]</scope>
    <source>
        <strain evidence="3">JCM 16548</strain>
    </source>
</reference>
<protein>
    <recommendedName>
        <fullName evidence="4">AAA domain-containing protein</fullName>
    </recommendedName>
</protein>
<dbReference type="RefSeq" id="WP_344812831.1">
    <property type="nucleotide sequence ID" value="NZ_BAAAYX010000010.1"/>
</dbReference>
<name>A0ABP7DP13_9ACTN</name>
<dbReference type="EMBL" id="BAAAYX010000010">
    <property type="protein sequence ID" value="GAA3707077.1"/>
    <property type="molecule type" value="Genomic_DNA"/>
</dbReference>
<dbReference type="Proteomes" id="UP001500051">
    <property type="component" value="Unassembled WGS sequence"/>
</dbReference>
<dbReference type="Pfam" id="PF13671">
    <property type="entry name" value="AAA_33"/>
    <property type="match status" value="1"/>
</dbReference>
<sequence length="260" mass="27895">MPARHVPTPPSVVRGAWTAAPTHARTPRVTAAVTAARTGGFDLVVVGGVPGAGKTTAIAQATDDLAHVSSIDPEHVSWWLRTRLPGVPYLRYRWLVHLTHTLRILVNLLNGPTVGRRLVVHDPGTRLGRRRLFLGLARLSGWRTVLLYVDVDRPAAQDGQRRRGRVVRSFDEHWQSWERLRPTLVAAPPADPASADLAPADPASAHPAPADPASAHRASTHRASAHRASADLVSAGSPEPVLLTDRTGAAHVLRGLCLAA</sequence>